<protein>
    <submittedName>
        <fullName evidence="5">MATH</fullName>
    </submittedName>
</protein>
<keyword evidence="1 2" id="KW-0175">Coiled coil</keyword>
<dbReference type="SUPFAM" id="SSF49599">
    <property type="entry name" value="TRAF domain-like"/>
    <property type="match status" value="1"/>
</dbReference>
<organism evidence="5 6">
    <name type="scientific">Macleaya cordata</name>
    <name type="common">Five-seeded plume-poppy</name>
    <name type="synonym">Bocconia cordata</name>
    <dbReference type="NCBI Taxonomy" id="56857"/>
    <lineage>
        <taxon>Eukaryota</taxon>
        <taxon>Viridiplantae</taxon>
        <taxon>Streptophyta</taxon>
        <taxon>Embryophyta</taxon>
        <taxon>Tracheophyta</taxon>
        <taxon>Spermatophyta</taxon>
        <taxon>Magnoliopsida</taxon>
        <taxon>Ranunculales</taxon>
        <taxon>Papaveraceae</taxon>
        <taxon>Papaveroideae</taxon>
        <taxon>Macleaya</taxon>
    </lineage>
</organism>
<comment type="caution">
    <text evidence="5">The sequence shown here is derived from an EMBL/GenBank/DDBJ whole genome shotgun (WGS) entry which is preliminary data.</text>
</comment>
<feature type="compositionally biased region" description="Polar residues" evidence="3">
    <location>
        <begin position="1"/>
        <end position="19"/>
    </location>
</feature>
<dbReference type="PANTHER" id="PTHR46236">
    <property type="entry name" value="TRAF-LIKE SUPERFAMILY PROTEIN"/>
    <property type="match status" value="1"/>
</dbReference>
<accession>A0A200Q5I9</accession>
<dbReference type="PANTHER" id="PTHR46236:SF35">
    <property type="entry name" value="MATH DOMAIN-CONTAINING PROTEIN"/>
    <property type="match status" value="1"/>
</dbReference>
<dbReference type="InParanoid" id="A0A200Q5I9"/>
<feature type="coiled-coil region" evidence="2">
    <location>
        <begin position="448"/>
        <end position="475"/>
    </location>
</feature>
<dbReference type="InterPro" id="IPR050804">
    <property type="entry name" value="MCC"/>
</dbReference>
<evidence type="ECO:0000313" key="6">
    <source>
        <dbReference type="Proteomes" id="UP000195402"/>
    </source>
</evidence>
<name>A0A200Q5I9_MACCD</name>
<gene>
    <name evidence="5" type="ORF">BVC80_8863g8</name>
</gene>
<dbReference type="InterPro" id="IPR008974">
    <property type="entry name" value="TRAF-like"/>
</dbReference>
<dbReference type="AlphaFoldDB" id="A0A200Q5I9"/>
<dbReference type="InterPro" id="IPR002083">
    <property type="entry name" value="MATH/TRAF_dom"/>
</dbReference>
<dbReference type="Gene3D" id="2.60.210.10">
    <property type="entry name" value="Apoptosis, Tumor Necrosis Factor Receptor Associated Protein 2, Chain A"/>
    <property type="match status" value="1"/>
</dbReference>
<dbReference type="PROSITE" id="PS50144">
    <property type="entry name" value="MATH"/>
    <property type="match status" value="1"/>
</dbReference>
<sequence>MEKNSTAYPIKSKYQSQSLRNKKKILDGKRNEAVERPPGAGQPFGEGGRNRHRVVLDDKFEDIGGFSILKTQASLYKQIWLEYGHIPSSKILTSLSYISQVWVVTDIMNSVMDMHRCRFINLSSEMIDLWEEKIKMAEKFEFNHGQALRAAKAQVIKSEDEVNKVQVQHTTIKQVNPTPTGRDVNVPRKRRLLVFPKGYYVDHLSLYLDAADAAQSPYAKFSLVVVNQINDNDTVRKDTHHQFTVGEKDWGFKTFMPLSELNDPHRGYIVNDTCIVEVEFTLDSTYDSKKAITAKSTEAKQSVEPAPFPKYPFAGQLFRKGRHRGQGVVLDDEKFEDIGGFSILKTQASLYEQIWLKYGHISSSQVLKDYSAQVMLVSDIMTSIMDMHDCHLAKVSSSMLDLWEKKIKMAEKLEFNIRWLRERFEDVKKDFYGKLRLKTKLLEQDQSLLAAMAQLTEVKVELKKVQENLSAIETMISPMLSERQIMNLEKDGGLLFDGLF</sequence>
<proteinExistence type="predicted"/>
<dbReference type="FunCoup" id="A0A200Q5I9">
    <property type="interactions" value="379"/>
</dbReference>
<feature type="compositionally biased region" description="Basic and acidic residues" evidence="3">
    <location>
        <begin position="24"/>
        <end position="35"/>
    </location>
</feature>
<evidence type="ECO:0000259" key="4">
    <source>
        <dbReference type="PROSITE" id="PS50144"/>
    </source>
</evidence>
<dbReference type="Proteomes" id="UP000195402">
    <property type="component" value="Unassembled WGS sequence"/>
</dbReference>
<dbReference type="STRING" id="56857.A0A200Q5I9"/>
<evidence type="ECO:0000256" key="2">
    <source>
        <dbReference type="SAM" id="Coils"/>
    </source>
</evidence>
<reference evidence="5 6" key="1">
    <citation type="journal article" date="2017" name="Mol. Plant">
        <title>The Genome of Medicinal Plant Macleaya cordata Provides New Insights into Benzylisoquinoline Alkaloids Metabolism.</title>
        <authorList>
            <person name="Liu X."/>
            <person name="Liu Y."/>
            <person name="Huang P."/>
            <person name="Ma Y."/>
            <person name="Qing Z."/>
            <person name="Tang Q."/>
            <person name="Cao H."/>
            <person name="Cheng P."/>
            <person name="Zheng Y."/>
            <person name="Yuan Z."/>
            <person name="Zhou Y."/>
            <person name="Liu J."/>
            <person name="Tang Z."/>
            <person name="Zhuo Y."/>
            <person name="Zhang Y."/>
            <person name="Yu L."/>
            <person name="Huang J."/>
            <person name="Yang P."/>
            <person name="Peng Q."/>
            <person name="Zhang J."/>
            <person name="Jiang W."/>
            <person name="Zhang Z."/>
            <person name="Lin K."/>
            <person name="Ro D.K."/>
            <person name="Chen X."/>
            <person name="Xiong X."/>
            <person name="Shang Y."/>
            <person name="Huang S."/>
            <person name="Zeng J."/>
        </authorList>
    </citation>
    <scope>NUCLEOTIDE SEQUENCE [LARGE SCALE GENOMIC DNA]</scope>
    <source>
        <strain evidence="6">cv. BLH2017</strain>
        <tissue evidence="5">Root</tissue>
    </source>
</reference>
<evidence type="ECO:0000256" key="1">
    <source>
        <dbReference type="ARBA" id="ARBA00023054"/>
    </source>
</evidence>
<dbReference type="OMA" id="HETECEN"/>
<dbReference type="OrthoDB" id="1751883at2759"/>
<dbReference type="EMBL" id="MVGT01003037">
    <property type="protein sequence ID" value="OVA05667.1"/>
    <property type="molecule type" value="Genomic_DNA"/>
</dbReference>
<dbReference type="Pfam" id="PF22486">
    <property type="entry name" value="MATH_2"/>
    <property type="match status" value="1"/>
</dbReference>
<feature type="region of interest" description="Disordered" evidence="3">
    <location>
        <begin position="1"/>
        <end position="48"/>
    </location>
</feature>
<evidence type="ECO:0000256" key="3">
    <source>
        <dbReference type="SAM" id="MobiDB-lite"/>
    </source>
</evidence>
<keyword evidence="6" id="KW-1185">Reference proteome</keyword>
<dbReference type="CDD" id="cd00121">
    <property type="entry name" value="MATH"/>
    <property type="match status" value="1"/>
</dbReference>
<feature type="domain" description="MATH" evidence="4">
    <location>
        <begin position="149"/>
        <end position="280"/>
    </location>
</feature>
<evidence type="ECO:0000313" key="5">
    <source>
        <dbReference type="EMBL" id="OVA05667.1"/>
    </source>
</evidence>